<evidence type="ECO:0000313" key="1">
    <source>
        <dbReference type="EMBL" id="GAG06609.1"/>
    </source>
</evidence>
<name>X0ULD2_9ZZZZ</name>
<dbReference type="AlphaFoldDB" id="X0ULD2"/>
<dbReference type="EMBL" id="BARS01025655">
    <property type="protein sequence ID" value="GAG06609.1"/>
    <property type="molecule type" value="Genomic_DNA"/>
</dbReference>
<gene>
    <name evidence="1" type="ORF">S01H1_40509</name>
</gene>
<reference evidence="1" key="1">
    <citation type="journal article" date="2014" name="Front. Microbiol.">
        <title>High frequency of phylogenetically diverse reductive dehalogenase-homologous genes in deep subseafloor sedimentary metagenomes.</title>
        <authorList>
            <person name="Kawai M."/>
            <person name="Futagami T."/>
            <person name="Toyoda A."/>
            <person name="Takaki Y."/>
            <person name="Nishi S."/>
            <person name="Hori S."/>
            <person name="Arai W."/>
            <person name="Tsubouchi T."/>
            <person name="Morono Y."/>
            <person name="Uchiyama I."/>
            <person name="Ito T."/>
            <person name="Fujiyama A."/>
            <person name="Inagaki F."/>
            <person name="Takami H."/>
        </authorList>
    </citation>
    <scope>NUCLEOTIDE SEQUENCE</scope>
    <source>
        <strain evidence="1">Expedition CK06-06</strain>
    </source>
</reference>
<sequence>MHIIITLKDGSEHSLLIFRLTGCGIYKNTFFIETQNKGRIEFPIDSLSGFRVEASRGRAWEGDSTILNPAI</sequence>
<protein>
    <submittedName>
        <fullName evidence="1">Uncharacterized protein</fullName>
    </submittedName>
</protein>
<accession>X0ULD2</accession>
<comment type="caution">
    <text evidence="1">The sequence shown here is derived from an EMBL/GenBank/DDBJ whole genome shotgun (WGS) entry which is preliminary data.</text>
</comment>
<proteinExistence type="predicted"/>
<feature type="non-terminal residue" evidence="1">
    <location>
        <position position="71"/>
    </location>
</feature>
<organism evidence="1">
    <name type="scientific">marine sediment metagenome</name>
    <dbReference type="NCBI Taxonomy" id="412755"/>
    <lineage>
        <taxon>unclassified sequences</taxon>
        <taxon>metagenomes</taxon>
        <taxon>ecological metagenomes</taxon>
    </lineage>
</organism>